<feature type="transmembrane region" description="Helical" evidence="9">
    <location>
        <begin position="332"/>
        <end position="360"/>
    </location>
</feature>
<feature type="transmembrane region" description="Helical" evidence="9">
    <location>
        <begin position="241"/>
        <end position="265"/>
    </location>
</feature>
<evidence type="ECO:0000256" key="1">
    <source>
        <dbReference type="ARBA" id="ARBA00004477"/>
    </source>
</evidence>
<feature type="transmembrane region" description="Helical" evidence="9">
    <location>
        <begin position="411"/>
        <end position="431"/>
    </location>
</feature>
<evidence type="ECO:0000313" key="10">
    <source>
        <dbReference type="EMBL" id="KAF8821220.1"/>
    </source>
</evidence>
<gene>
    <name evidence="10" type="ORF">IE077_002304</name>
</gene>
<feature type="transmembrane region" description="Helical" evidence="9">
    <location>
        <begin position="104"/>
        <end position="124"/>
    </location>
</feature>
<feature type="transmembrane region" description="Helical" evidence="9">
    <location>
        <begin position="292"/>
        <end position="312"/>
    </location>
</feature>
<evidence type="ECO:0000313" key="11">
    <source>
        <dbReference type="Proteomes" id="UP000823046"/>
    </source>
</evidence>
<dbReference type="InterPro" id="IPR009600">
    <property type="entry name" value="PIG-U"/>
</dbReference>
<dbReference type="Pfam" id="PF06728">
    <property type="entry name" value="PIG-U"/>
    <property type="match status" value="1"/>
</dbReference>
<feature type="transmembrane region" description="Helical" evidence="9">
    <location>
        <begin position="372"/>
        <end position="391"/>
    </location>
</feature>
<evidence type="ECO:0000256" key="9">
    <source>
        <dbReference type="SAM" id="Phobius"/>
    </source>
</evidence>
<comment type="subcellular location">
    <subcellularLocation>
        <location evidence="1">Endoplasmic reticulum membrane</location>
        <topology evidence="1">Multi-pass membrane protein</topology>
    </subcellularLocation>
</comment>
<evidence type="ECO:0000256" key="5">
    <source>
        <dbReference type="ARBA" id="ARBA00022692"/>
    </source>
</evidence>
<keyword evidence="6" id="KW-0256">Endoplasmic reticulum</keyword>
<evidence type="ECO:0000256" key="6">
    <source>
        <dbReference type="ARBA" id="ARBA00022824"/>
    </source>
</evidence>
<evidence type="ECO:0000256" key="2">
    <source>
        <dbReference type="ARBA" id="ARBA00004687"/>
    </source>
</evidence>
<reference evidence="10 11" key="1">
    <citation type="journal article" date="2020" name="bioRxiv">
        <title>Metabolic contributions of an alphaproteobacterial endosymbiont in the apicomplexan Cardiosporidium cionae.</title>
        <authorList>
            <person name="Hunter E.S."/>
            <person name="Paight C.J."/>
            <person name="Lane C.E."/>
        </authorList>
    </citation>
    <scope>NUCLEOTIDE SEQUENCE [LARGE SCALE GENOMIC DNA]</scope>
    <source>
        <strain evidence="10">ESH_2018</strain>
    </source>
</reference>
<evidence type="ECO:0000256" key="8">
    <source>
        <dbReference type="ARBA" id="ARBA00023136"/>
    </source>
</evidence>
<evidence type="ECO:0000256" key="4">
    <source>
        <dbReference type="ARBA" id="ARBA00022502"/>
    </source>
</evidence>
<name>A0ABQ7JB95_9APIC</name>
<dbReference type="PANTHER" id="PTHR13121:SF0">
    <property type="entry name" value="PHOSPHATIDYLINOSITOL GLYCAN ANCHOR BIOSYNTHESIS CLASS U PROTEIN"/>
    <property type="match status" value="1"/>
</dbReference>
<keyword evidence="4" id="KW-0337">GPI-anchor biosynthesis</keyword>
<feature type="transmembrane region" description="Helical" evidence="9">
    <location>
        <begin position="20"/>
        <end position="39"/>
    </location>
</feature>
<dbReference type="Proteomes" id="UP000823046">
    <property type="component" value="Unassembled WGS sequence"/>
</dbReference>
<proteinExistence type="inferred from homology"/>
<accession>A0ABQ7JB95</accession>
<keyword evidence="7 9" id="KW-1133">Transmembrane helix</keyword>
<organism evidence="10 11">
    <name type="scientific">Cardiosporidium cionae</name>
    <dbReference type="NCBI Taxonomy" id="476202"/>
    <lineage>
        <taxon>Eukaryota</taxon>
        <taxon>Sar</taxon>
        <taxon>Alveolata</taxon>
        <taxon>Apicomplexa</taxon>
        <taxon>Aconoidasida</taxon>
        <taxon>Nephromycida</taxon>
        <taxon>Cardiosporidium</taxon>
    </lineage>
</organism>
<comment type="caution">
    <text evidence="10">The sequence shown here is derived from an EMBL/GenBank/DDBJ whole genome shotgun (WGS) entry which is preliminary data.</text>
</comment>
<comment type="similarity">
    <text evidence="3">Belongs to the PIGU family.</text>
</comment>
<feature type="transmembrane region" description="Helical" evidence="9">
    <location>
        <begin position="198"/>
        <end position="221"/>
    </location>
</feature>
<evidence type="ECO:0000256" key="7">
    <source>
        <dbReference type="ARBA" id="ARBA00022989"/>
    </source>
</evidence>
<keyword evidence="11" id="KW-1185">Reference proteome</keyword>
<comment type="pathway">
    <text evidence="2">Glycolipid biosynthesis; glycosylphosphatidylinositol-anchor biosynthesis.</text>
</comment>
<protein>
    <submittedName>
        <fullName evidence="10">GPI transamidase subunit PIG-U protein</fullName>
    </submittedName>
</protein>
<sequence>MRFSSAKESPSVSWWHIRRLWCVLFAGYCLRGALYFGGWHTTLRNVPPFSMLLSTPINSYLSLQEGYFLYKNALSPYSGDIYHQPPLLILPLHFCSLAGNASTFYFHFLFLIDCCTACILVNIIRTITFRKDKMAFLKGVSIRDPIFLASLYFVHPFTISANAALSNHNIVHCTIAFAILAALRSDKLYWRSCFASSIAMLAYLSPLELPIYGVSLIFLSFSYRNKYFLADPSISVLLRIFFKSLFWLFVCVFSSVILYVASYVLMDYSWDFIDGCYLFQVEMRDLTPNVGLHWYINTLVLADYWILFRFVLLINTVFHALPLFLKLYNAPFVYSLICIAMALLFQSYPTVADSSFLLFLCNTFSGLKFDGILAKLVIASTTCVGFIAISIKDWLISNTWNANPAFSMMMAYQVVTSGLILALFYSVLHALKSTKDQTPSFDKKVN</sequence>
<dbReference type="EMBL" id="JADAQX010000212">
    <property type="protein sequence ID" value="KAF8821220.1"/>
    <property type="molecule type" value="Genomic_DNA"/>
</dbReference>
<feature type="transmembrane region" description="Helical" evidence="9">
    <location>
        <begin position="145"/>
        <end position="163"/>
    </location>
</feature>
<dbReference type="PANTHER" id="PTHR13121">
    <property type="entry name" value="GPI TRANSAMIDASE COMPONENT PIG-U"/>
    <property type="match status" value="1"/>
</dbReference>
<evidence type="ECO:0000256" key="3">
    <source>
        <dbReference type="ARBA" id="ARBA00010026"/>
    </source>
</evidence>
<keyword evidence="8 9" id="KW-0472">Membrane</keyword>
<keyword evidence="5 9" id="KW-0812">Transmembrane</keyword>